<dbReference type="PANTHER" id="PTHR43806">
    <property type="entry name" value="PEPTIDASE S8"/>
    <property type="match status" value="1"/>
</dbReference>
<evidence type="ECO:0000259" key="6">
    <source>
        <dbReference type="Pfam" id="PF00082"/>
    </source>
</evidence>
<dbReference type="Pfam" id="PF00082">
    <property type="entry name" value="Peptidase_S8"/>
    <property type="match status" value="1"/>
</dbReference>
<feature type="active site" description="Charge relay system" evidence="5">
    <location>
        <position position="409"/>
    </location>
</feature>
<name>A0A2N3IIK5_9BACT</name>
<keyword evidence="2 5" id="KW-0645">Protease</keyword>
<organism evidence="8 9">
    <name type="scientific">Raineya orbicola</name>
    <dbReference type="NCBI Taxonomy" id="2016530"/>
    <lineage>
        <taxon>Bacteria</taxon>
        <taxon>Pseudomonadati</taxon>
        <taxon>Bacteroidota</taxon>
        <taxon>Cytophagia</taxon>
        <taxon>Cytophagales</taxon>
        <taxon>Raineyaceae</taxon>
        <taxon>Raineya</taxon>
    </lineage>
</organism>
<evidence type="ECO:0000313" key="9">
    <source>
        <dbReference type="Proteomes" id="UP000233387"/>
    </source>
</evidence>
<comment type="similarity">
    <text evidence="1 5">Belongs to the peptidase S8 family.</text>
</comment>
<dbReference type="PANTHER" id="PTHR43806:SF67">
    <property type="entry name" value="EGF-LIKE DOMAIN-CONTAINING PROTEIN"/>
    <property type="match status" value="1"/>
</dbReference>
<sequence length="569" mass="62611">MAKNKIFGFWVVFVLVSHAFAQEKKFYFIPFKDKNGTPYQIDNPSAFLSSKAVEKKKKWNIAINDEDLPVSPSYVSQVKNTGATLQYASKWLNGVVALCNETQINQIKTMPFVKTEGIKVIKPKPTTESEKQKNNKRSYKFAENKESTFTKNFGAESKDYGYSFTQIQQIGADVMHRKGFFGEGIVIAVFDSGFADADKQTYFRHLFENGQILGTYDFVMNEPSVFEDDSHGRMVLSCIAAWQKGEIIGTAPKAKFYLFRTEDASSEYQIEEYNWLAAAEKADSLGVDIISSSLGYNKFDDTSTSYNLQNMDGKTAISTIAAEKAAQKGIIVVSSAGNEGGSSWNKITAPADASSILSIGAVTNRGTIAFFSSQGYTEDGRVKPDVLAMGSSTVVGASDSQTTTSSGTSFACPLAAGLVAGFWQANPQLSPKQVVEYIRRSGNQYEKPDPVYGYGIMSFVRADYLAKKETTSNGIMTGQNPDEITFYPNPVRKNATDTIPRIAWGASYQGKNIEIQIFSSKGKKIFKATAKNVDKETSLPDISKLPAGEYILTISPNYSSKPSWKIVLE</sequence>
<protein>
    <submittedName>
        <fullName evidence="8">Subtilase family</fullName>
    </submittedName>
</protein>
<evidence type="ECO:0000256" key="1">
    <source>
        <dbReference type="ARBA" id="ARBA00011073"/>
    </source>
</evidence>
<dbReference type="InterPro" id="IPR015500">
    <property type="entry name" value="Peptidase_S8_subtilisin-rel"/>
</dbReference>
<dbReference type="Proteomes" id="UP000233387">
    <property type="component" value="Unassembled WGS sequence"/>
</dbReference>
<accession>A0A2N3IIK5</accession>
<dbReference type="SUPFAM" id="SSF52743">
    <property type="entry name" value="Subtilisin-like"/>
    <property type="match status" value="1"/>
</dbReference>
<gene>
    <name evidence="8" type="ORF">Rain11_0804</name>
</gene>
<keyword evidence="4 5" id="KW-0720">Serine protease</keyword>
<evidence type="ECO:0000256" key="2">
    <source>
        <dbReference type="ARBA" id="ARBA00022670"/>
    </source>
</evidence>
<dbReference type="Pfam" id="PF18962">
    <property type="entry name" value="Por_Secre_tail"/>
    <property type="match status" value="1"/>
</dbReference>
<evidence type="ECO:0000256" key="5">
    <source>
        <dbReference type="PROSITE-ProRule" id="PRU01240"/>
    </source>
</evidence>
<comment type="caution">
    <text evidence="8">The sequence shown here is derived from an EMBL/GenBank/DDBJ whole genome shotgun (WGS) entry which is preliminary data.</text>
</comment>
<dbReference type="RefSeq" id="WP_101358065.1">
    <property type="nucleotide sequence ID" value="NZ_NKXO01000010.1"/>
</dbReference>
<evidence type="ECO:0000256" key="3">
    <source>
        <dbReference type="ARBA" id="ARBA00022801"/>
    </source>
</evidence>
<dbReference type="InterPro" id="IPR050131">
    <property type="entry name" value="Peptidase_S8_subtilisin-like"/>
</dbReference>
<keyword evidence="9" id="KW-1185">Reference proteome</keyword>
<evidence type="ECO:0000259" key="7">
    <source>
        <dbReference type="Pfam" id="PF18962"/>
    </source>
</evidence>
<dbReference type="InterPro" id="IPR000209">
    <property type="entry name" value="Peptidase_S8/S53_dom"/>
</dbReference>
<dbReference type="PROSITE" id="PS51892">
    <property type="entry name" value="SUBTILASE"/>
    <property type="match status" value="1"/>
</dbReference>
<dbReference type="Gene3D" id="3.40.50.200">
    <property type="entry name" value="Peptidase S8/S53 domain"/>
    <property type="match status" value="1"/>
</dbReference>
<dbReference type="InterPro" id="IPR023828">
    <property type="entry name" value="Peptidase_S8_Ser-AS"/>
</dbReference>
<evidence type="ECO:0000256" key="4">
    <source>
        <dbReference type="ARBA" id="ARBA00022825"/>
    </source>
</evidence>
<reference evidence="8 9" key="1">
    <citation type="submission" date="2017-06" db="EMBL/GenBank/DDBJ databases">
        <title>Raineya orbicola gen. nov., sp. nov. a slightly thermophilic bacterium of the phylum Bacteroidetes and the description of Raineyaceae fam. nov.</title>
        <authorList>
            <person name="Albuquerque L."/>
            <person name="Polonia A.R.M."/>
            <person name="Barroso C."/>
            <person name="Froufe H.J.C."/>
            <person name="Lage O."/>
            <person name="Lobo-Da-Cunha A."/>
            <person name="Egas C."/>
            <person name="Da Costa M.S."/>
        </authorList>
    </citation>
    <scope>NUCLEOTIDE SEQUENCE [LARGE SCALE GENOMIC DNA]</scope>
    <source>
        <strain evidence="8 9">SPSPC-11</strain>
    </source>
</reference>
<proteinExistence type="inferred from homology"/>
<feature type="active site" description="Charge relay system" evidence="5">
    <location>
        <position position="231"/>
    </location>
</feature>
<dbReference type="AlphaFoldDB" id="A0A2N3IIK5"/>
<feature type="active site" description="Charge relay system" evidence="5">
    <location>
        <position position="191"/>
    </location>
</feature>
<feature type="domain" description="Secretion system C-terminal sorting" evidence="7">
    <location>
        <begin position="487"/>
        <end position="559"/>
    </location>
</feature>
<feature type="domain" description="Peptidase S8/S53" evidence="6">
    <location>
        <begin position="182"/>
        <end position="455"/>
    </location>
</feature>
<dbReference type="EMBL" id="NKXO01000010">
    <property type="protein sequence ID" value="PKQ70144.1"/>
    <property type="molecule type" value="Genomic_DNA"/>
</dbReference>
<dbReference type="GO" id="GO:0006508">
    <property type="term" value="P:proteolysis"/>
    <property type="evidence" value="ECO:0007669"/>
    <property type="project" value="UniProtKB-KW"/>
</dbReference>
<dbReference type="InterPro" id="IPR036852">
    <property type="entry name" value="Peptidase_S8/S53_dom_sf"/>
</dbReference>
<dbReference type="PROSITE" id="PS00138">
    <property type="entry name" value="SUBTILASE_SER"/>
    <property type="match status" value="1"/>
</dbReference>
<dbReference type="CDD" id="cd07493">
    <property type="entry name" value="Peptidases_S8_9"/>
    <property type="match status" value="1"/>
</dbReference>
<dbReference type="OrthoDB" id="9792152at2"/>
<dbReference type="PRINTS" id="PR00723">
    <property type="entry name" value="SUBTILISIN"/>
</dbReference>
<evidence type="ECO:0000313" key="8">
    <source>
        <dbReference type="EMBL" id="PKQ70144.1"/>
    </source>
</evidence>
<dbReference type="InterPro" id="IPR026444">
    <property type="entry name" value="Secre_tail"/>
</dbReference>
<keyword evidence="3 5" id="KW-0378">Hydrolase</keyword>
<dbReference type="GO" id="GO:0004252">
    <property type="term" value="F:serine-type endopeptidase activity"/>
    <property type="evidence" value="ECO:0007669"/>
    <property type="project" value="UniProtKB-UniRule"/>
</dbReference>